<dbReference type="KEGG" id="elut:CKA38_13555"/>
<gene>
    <name evidence="2" type="ORF">CKA38_13555</name>
</gene>
<dbReference type="Gene3D" id="3.10.180.10">
    <property type="entry name" value="2,3-Dihydroxybiphenyl 1,2-Dioxygenase, domain 1"/>
    <property type="match status" value="1"/>
</dbReference>
<organism evidence="2 3">
    <name type="scientific">Ereboglobus luteus</name>
    <dbReference type="NCBI Taxonomy" id="1796921"/>
    <lineage>
        <taxon>Bacteria</taxon>
        <taxon>Pseudomonadati</taxon>
        <taxon>Verrucomicrobiota</taxon>
        <taxon>Opitutia</taxon>
        <taxon>Opitutales</taxon>
        <taxon>Opitutaceae</taxon>
        <taxon>Ereboglobus</taxon>
    </lineage>
</organism>
<dbReference type="EMBL" id="CP023004">
    <property type="protein sequence ID" value="AWI10698.1"/>
    <property type="molecule type" value="Genomic_DNA"/>
</dbReference>
<dbReference type="InterPro" id="IPR029068">
    <property type="entry name" value="Glyas_Bleomycin-R_OHBP_Dase"/>
</dbReference>
<feature type="domain" description="VOC" evidence="1">
    <location>
        <begin position="6"/>
        <end position="125"/>
    </location>
</feature>
<dbReference type="Proteomes" id="UP000244896">
    <property type="component" value="Chromosome"/>
</dbReference>
<evidence type="ECO:0000259" key="1">
    <source>
        <dbReference type="PROSITE" id="PS51819"/>
    </source>
</evidence>
<accession>A0A2U8E6Y1</accession>
<dbReference type="RefSeq" id="WP_108826010.1">
    <property type="nucleotide sequence ID" value="NZ_CP023004.1"/>
</dbReference>
<proteinExistence type="predicted"/>
<protein>
    <recommendedName>
        <fullName evidence="1">VOC domain-containing protein</fullName>
    </recommendedName>
</protein>
<keyword evidence="3" id="KW-1185">Reference proteome</keyword>
<dbReference type="OrthoDB" id="9804907at2"/>
<dbReference type="InterPro" id="IPR037523">
    <property type="entry name" value="VOC_core"/>
</dbReference>
<name>A0A2U8E6Y1_9BACT</name>
<evidence type="ECO:0000313" key="2">
    <source>
        <dbReference type="EMBL" id="AWI10698.1"/>
    </source>
</evidence>
<dbReference type="SUPFAM" id="SSF54593">
    <property type="entry name" value="Glyoxalase/Bleomycin resistance protein/Dihydroxybiphenyl dioxygenase"/>
    <property type="match status" value="1"/>
</dbReference>
<reference evidence="2 3" key="1">
    <citation type="journal article" date="2018" name="Syst. Appl. Microbiol.">
        <title>Ereboglobus luteus gen. nov. sp. nov. from cockroach guts, and new insights into the oxygen relationship of the genera Opitutus and Didymococcus (Verrucomicrobia: Opitutaceae).</title>
        <authorList>
            <person name="Tegtmeier D."/>
            <person name="Belitz A."/>
            <person name="Radek R."/>
            <person name="Heimerl T."/>
            <person name="Brune A."/>
        </authorList>
    </citation>
    <scope>NUCLEOTIDE SEQUENCE [LARGE SCALE GENOMIC DNA]</scope>
    <source>
        <strain evidence="2 3">Ho45</strain>
    </source>
</reference>
<dbReference type="AlphaFoldDB" id="A0A2U8E6Y1"/>
<sequence length="130" mass="14464">MLKIKDIAFTAYPVTDVSRARAFYSRVLGLKETMAYEFGPGKWWIEYDIGHGTLALHNIMEPAPEGKGANIALEVENLDDALTHFKTLGVAPHEIKPGTVIMDSPACRFFFISDPDGNNINIHQCKHPAH</sequence>
<evidence type="ECO:0000313" key="3">
    <source>
        <dbReference type="Proteomes" id="UP000244896"/>
    </source>
</evidence>
<dbReference type="PROSITE" id="PS51819">
    <property type="entry name" value="VOC"/>
    <property type="match status" value="1"/>
</dbReference>
<dbReference type="InterPro" id="IPR004360">
    <property type="entry name" value="Glyas_Fos-R_dOase_dom"/>
</dbReference>
<dbReference type="Pfam" id="PF00903">
    <property type="entry name" value="Glyoxalase"/>
    <property type="match status" value="1"/>
</dbReference>